<gene>
    <name evidence="1" type="ORF">NPRO_15650</name>
</gene>
<evidence type="ECO:0000313" key="1">
    <source>
        <dbReference type="EMBL" id="BBO23970.1"/>
    </source>
</evidence>
<name>A0A809R8Z3_9BACT</name>
<dbReference type="Proteomes" id="UP000662873">
    <property type="component" value="Chromosome"/>
</dbReference>
<dbReference type="KEGG" id="npy:NPRO_15650"/>
<sequence>MDKEGRFIEIRPITQGTTDLDIAFWQAQGPEAIFRAAWELVVTAHELKGGTADELRLQRTAFSIGEAPR</sequence>
<reference evidence="1" key="1">
    <citation type="journal article" name="DNA Res.">
        <title>The physiological potential of anammox bacteria as revealed by their core genome structure.</title>
        <authorList>
            <person name="Okubo T."/>
            <person name="Toyoda A."/>
            <person name="Fukuhara K."/>
            <person name="Uchiyama I."/>
            <person name="Harigaya Y."/>
            <person name="Kuroiwa M."/>
            <person name="Suzuki T."/>
            <person name="Murakami Y."/>
            <person name="Suwa Y."/>
            <person name="Takami H."/>
        </authorList>
    </citation>
    <scope>NUCLEOTIDE SEQUENCE</scope>
    <source>
        <strain evidence="1">317325-2</strain>
    </source>
</reference>
<accession>A0A809R8Z3</accession>
<protein>
    <submittedName>
        <fullName evidence="1">Uncharacterized protein</fullName>
    </submittedName>
</protein>
<proteinExistence type="predicted"/>
<dbReference type="AlphaFoldDB" id="A0A809R8Z3"/>
<organism evidence="1 2">
    <name type="scientific">Candidatus Nitrosymbiomonas proteolyticus</name>
    <dbReference type="NCBI Taxonomy" id="2608984"/>
    <lineage>
        <taxon>Bacteria</taxon>
        <taxon>Bacillati</taxon>
        <taxon>Armatimonadota</taxon>
        <taxon>Armatimonadota incertae sedis</taxon>
        <taxon>Candidatus Nitrosymbiomonas</taxon>
    </lineage>
</organism>
<dbReference type="EMBL" id="AP021858">
    <property type="protein sequence ID" value="BBO23970.1"/>
    <property type="molecule type" value="Genomic_DNA"/>
</dbReference>
<evidence type="ECO:0000313" key="2">
    <source>
        <dbReference type="Proteomes" id="UP000662873"/>
    </source>
</evidence>